<dbReference type="EMBL" id="MN740532">
    <property type="protein sequence ID" value="QHU31728.1"/>
    <property type="molecule type" value="Genomic_DNA"/>
</dbReference>
<accession>A0A6C0LP46</accession>
<sequence length="219" mass="24480">MPIFCEPLAAETLRALNQAVNDLPPEHHLRKDSDAGIVSIVYDQSKNVTVFHGKSGFYFRRGPVVDAIKSDINNGRGLICTAYELADTSAAASVIASFEEKFGTKNAKKIDIYTTEFNNRRFLLAKFPANVVKQLFETQGGTMKTGFKGPRDNLLKIPTLDKYFEFKETTEPTVSSVFATQYEKGNYDYVKSVHYQLLQEVISHPNLGITLSPVAEWTS</sequence>
<evidence type="ECO:0000313" key="1">
    <source>
        <dbReference type="EMBL" id="QHU31728.1"/>
    </source>
</evidence>
<proteinExistence type="predicted"/>
<name>A0A6C0LP46_9ZZZZ</name>
<reference evidence="1" key="1">
    <citation type="journal article" date="2020" name="Nature">
        <title>Giant virus diversity and host interactions through global metagenomics.</title>
        <authorList>
            <person name="Schulz F."/>
            <person name="Roux S."/>
            <person name="Paez-Espino D."/>
            <person name="Jungbluth S."/>
            <person name="Walsh D.A."/>
            <person name="Denef V.J."/>
            <person name="McMahon K.D."/>
            <person name="Konstantinidis K.T."/>
            <person name="Eloe-Fadrosh E.A."/>
            <person name="Kyrpides N.C."/>
            <person name="Woyke T."/>
        </authorList>
    </citation>
    <scope>NUCLEOTIDE SEQUENCE</scope>
    <source>
        <strain evidence="1">GVMAG-M-3300027963-41</strain>
    </source>
</reference>
<protein>
    <submittedName>
        <fullName evidence="1">Uncharacterized protein</fullName>
    </submittedName>
</protein>
<organism evidence="1">
    <name type="scientific">viral metagenome</name>
    <dbReference type="NCBI Taxonomy" id="1070528"/>
    <lineage>
        <taxon>unclassified sequences</taxon>
        <taxon>metagenomes</taxon>
        <taxon>organismal metagenomes</taxon>
    </lineage>
</organism>
<dbReference type="AlphaFoldDB" id="A0A6C0LP46"/>